<dbReference type="CDD" id="cd17321">
    <property type="entry name" value="MFS_MMR_MDR_like"/>
    <property type="match status" value="1"/>
</dbReference>
<dbReference type="Pfam" id="PF07690">
    <property type="entry name" value="MFS_1"/>
    <property type="match status" value="1"/>
</dbReference>
<feature type="transmembrane region" description="Helical" evidence="8">
    <location>
        <begin position="419"/>
        <end position="444"/>
    </location>
</feature>
<feature type="domain" description="Major facilitator superfamily (MFS) profile" evidence="9">
    <location>
        <begin position="27"/>
        <end position="474"/>
    </location>
</feature>
<dbReference type="InterPro" id="IPR036259">
    <property type="entry name" value="MFS_trans_sf"/>
</dbReference>
<reference evidence="10 11" key="1">
    <citation type="submission" date="2016-10" db="EMBL/GenBank/DDBJ databases">
        <authorList>
            <person name="de Groot N.N."/>
        </authorList>
    </citation>
    <scope>NUCLEOTIDE SEQUENCE [LARGE SCALE GENOMIC DNA]</scope>
    <source>
        <strain evidence="10 11">CGMCC 4.3519</strain>
    </source>
</reference>
<dbReference type="Proteomes" id="UP000199055">
    <property type="component" value="Unassembled WGS sequence"/>
</dbReference>
<evidence type="ECO:0000313" key="11">
    <source>
        <dbReference type="Proteomes" id="UP000199055"/>
    </source>
</evidence>
<dbReference type="GO" id="GO:0005886">
    <property type="term" value="C:plasma membrane"/>
    <property type="evidence" value="ECO:0007669"/>
    <property type="project" value="UniProtKB-SubCell"/>
</dbReference>
<feature type="transmembrane region" description="Helical" evidence="8">
    <location>
        <begin position="26"/>
        <end position="51"/>
    </location>
</feature>
<feature type="transmembrane region" description="Helical" evidence="8">
    <location>
        <begin position="239"/>
        <end position="259"/>
    </location>
</feature>
<dbReference type="GO" id="GO:0022857">
    <property type="term" value="F:transmembrane transporter activity"/>
    <property type="evidence" value="ECO:0007669"/>
    <property type="project" value="InterPro"/>
</dbReference>
<evidence type="ECO:0000256" key="1">
    <source>
        <dbReference type="ARBA" id="ARBA00004651"/>
    </source>
</evidence>
<sequence length="479" mass="48882">MSVIDTADVRPAEEPPPTRLTPRLRLVLVILLAAQFMLAVDFSILNVALPVIGEGLGFELANLQWIATSFALCAAGFTLLFGRIADLFGRRRLFLGGLLLLGAASLLGGLATSPELLIVARILQGLATAAVTPAGLSLLTTSFPEGPLRDKALGLNGALMSAGFTTGAILGGLLTDLLSWRWAFFVNVPVVAAVVVAAVVVIKESHPEGRPKLDLPGAVTVTLGLLAVVFGLTQAGEHGWTAPVALASLAVGAALLRLFHAVESRAASPLVPVGVLRRRNVAWGNVAGLIAFLTETSLVFLVTLHLQKVLDFSPLSAGLSFGVLGIGTVIGGSTAPRVVGRIGTRSTLIAGGLLQTVATAALLGLGDDRSWMWLLLAATFAGGVGNMLVIVGFMITATTGLPDHEQGLATGLATMTQQVGITTGTPIMSAVATASITGTGAAGILGGLKVAVAVNAAIVLAGVLAAVLFLRKPARNGAR</sequence>
<organism evidence="10 11">
    <name type="scientific">Streptomyces radiopugnans</name>
    <dbReference type="NCBI Taxonomy" id="403935"/>
    <lineage>
        <taxon>Bacteria</taxon>
        <taxon>Bacillati</taxon>
        <taxon>Actinomycetota</taxon>
        <taxon>Actinomycetes</taxon>
        <taxon>Kitasatosporales</taxon>
        <taxon>Streptomycetaceae</taxon>
        <taxon>Streptomyces</taxon>
    </lineage>
</organism>
<keyword evidence="5 8" id="KW-1133">Transmembrane helix</keyword>
<feature type="transmembrane region" description="Helical" evidence="8">
    <location>
        <begin position="371"/>
        <end position="398"/>
    </location>
</feature>
<dbReference type="AlphaFoldDB" id="A0A1H9C2L6"/>
<feature type="transmembrane region" description="Helical" evidence="8">
    <location>
        <begin position="180"/>
        <end position="201"/>
    </location>
</feature>
<dbReference type="PANTHER" id="PTHR42718">
    <property type="entry name" value="MAJOR FACILITATOR SUPERFAMILY MULTIDRUG TRANSPORTER MFSC"/>
    <property type="match status" value="1"/>
</dbReference>
<feature type="transmembrane region" description="Helical" evidence="8">
    <location>
        <begin position="118"/>
        <end position="140"/>
    </location>
</feature>
<dbReference type="STRING" id="403935.SAMN05216481_10313"/>
<proteinExistence type="predicted"/>
<dbReference type="GO" id="GO:0046677">
    <property type="term" value="P:response to antibiotic"/>
    <property type="evidence" value="ECO:0007669"/>
    <property type="project" value="UniProtKB-KW"/>
</dbReference>
<keyword evidence="3" id="KW-1003">Cell membrane</keyword>
<evidence type="ECO:0000256" key="5">
    <source>
        <dbReference type="ARBA" id="ARBA00022989"/>
    </source>
</evidence>
<name>A0A1H9C2L6_9ACTN</name>
<gene>
    <name evidence="10" type="ORF">SAMN05216481_10313</name>
</gene>
<dbReference type="EMBL" id="FOET01000003">
    <property type="protein sequence ID" value="SEP95515.1"/>
    <property type="molecule type" value="Genomic_DNA"/>
</dbReference>
<evidence type="ECO:0000256" key="6">
    <source>
        <dbReference type="ARBA" id="ARBA00023136"/>
    </source>
</evidence>
<dbReference type="SUPFAM" id="SSF103473">
    <property type="entry name" value="MFS general substrate transporter"/>
    <property type="match status" value="1"/>
</dbReference>
<feature type="transmembrane region" description="Helical" evidence="8">
    <location>
        <begin position="315"/>
        <end position="335"/>
    </location>
</feature>
<evidence type="ECO:0000256" key="8">
    <source>
        <dbReference type="SAM" id="Phobius"/>
    </source>
</evidence>
<dbReference type="RefSeq" id="WP_093656876.1">
    <property type="nucleotide sequence ID" value="NZ_FOET01000003.1"/>
</dbReference>
<dbReference type="PANTHER" id="PTHR42718:SF46">
    <property type="entry name" value="BLR6921 PROTEIN"/>
    <property type="match status" value="1"/>
</dbReference>
<evidence type="ECO:0000256" key="4">
    <source>
        <dbReference type="ARBA" id="ARBA00022692"/>
    </source>
</evidence>
<dbReference type="Gene3D" id="1.20.1250.20">
    <property type="entry name" value="MFS general substrate transporter like domains"/>
    <property type="match status" value="1"/>
</dbReference>
<dbReference type="Gene3D" id="1.20.1720.10">
    <property type="entry name" value="Multidrug resistance protein D"/>
    <property type="match status" value="1"/>
</dbReference>
<feature type="transmembrane region" description="Helical" evidence="8">
    <location>
        <begin position="347"/>
        <end position="365"/>
    </location>
</feature>
<keyword evidence="11" id="KW-1185">Reference proteome</keyword>
<evidence type="ECO:0000256" key="7">
    <source>
        <dbReference type="ARBA" id="ARBA00023251"/>
    </source>
</evidence>
<feature type="transmembrane region" description="Helical" evidence="8">
    <location>
        <begin position="152"/>
        <end position="174"/>
    </location>
</feature>
<feature type="transmembrane region" description="Helical" evidence="8">
    <location>
        <begin position="63"/>
        <end position="81"/>
    </location>
</feature>
<protein>
    <submittedName>
        <fullName evidence="10">Drug resistance transporter, EmrB/QacA subfamily</fullName>
    </submittedName>
</protein>
<feature type="transmembrane region" description="Helical" evidence="8">
    <location>
        <begin position="213"/>
        <end position="233"/>
    </location>
</feature>
<keyword evidence="2" id="KW-0813">Transport</keyword>
<feature type="transmembrane region" description="Helical" evidence="8">
    <location>
        <begin position="280"/>
        <end position="303"/>
    </location>
</feature>
<evidence type="ECO:0000259" key="9">
    <source>
        <dbReference type="PROSITE" id="PS50850"/>
    </source>
</evidence>
<keyword evidence="4 8" id="KW-0812">Transmembrane</keyword>
<dbReference type="InterPro" id="IPR011701">
    <property type="entry name" value="MFS"/>
</dbReference>
<evidence type="ECO:0000256" key="2">
    <source>
        <dbReference type="ARBA" id="ARBA00022448"/>
    </source>
</evidence>
<accession>A0A1H9C2L6</accession>
<evidence type="ECO:0000313" key="10">
    <source>
        <dbReference type="EMBL" id="SEP95515.1"/>
    </source>
</evidence>
<comment type="subcellular location">
    <subcellularLocation>
        <location evidence="1">Cell membrane</location>
        <topology evidence="1">Multi-pass membrane protein</topology>
    </subcellularLocation>
</comment>
<dbReference type="InterPro" id="IPR020846">
    <property type="entry name" value="MFS_dom"/>
</dbReference>
<dbReference type="PRINTS" id="PR01036">
    <property type="entry name" value="TCRTETB"/>
</dbReference>
<keyword evidence="6 8" id="KW-0472">Membrane</keyword>
<keyword evidence="7" id="KW-0046">Antibiotic resistance</keyword>
<feature type="transmembrane region" description="Helical" evidence="8">
    <location>
        <begin position="93"/>
        <end position="112"/>
    </location>
</feature>
<evidence type="ECO:0000256" key="3">
    <source>
        <dbReference type="ARBA" id="ARBA00022475"/>
    </source>
</evidence>
<feature type="transmembrane region" description="Helical" evidence="8">
    <location>
        <begin position="450"/>
        <end position="470"/>
    </location>
</feature>
<dbReference type="PROSITE" id="PS50850">
    <property type="entry name" value="MFS"/>
    <property type="match status" value="1"/>
</dbReference>